<feature type="compositionally biased region" description="Basic and acidic residues" evidence="1">
    <location>
        <begin position="57"/>
        <end position="70"/>
    </location>
</feature>
<sequence length="82" mass="9736">MHLRRIIIRSHLEVKPHGTAPVTSFGQKQAAEKWTKRRPEPQTFGRKFTNYLRKQRGNPERKPYRKEWKNPRATSNGQGKLK</sequence>
<organism evidence="2 3">
    <name type="scientific">Anopheles atroparvus</name>
    <name type="common">European mosquito</name>
    <dbReference type="NCBI Taxonomy" id="41427"/>
    <lineage>
        <taxon>Eukaryota</taxon>
        <taxon>Metazoa</taxon>
        <taxon>Ecdysozoa</taxon>
        <taxon>Arthropoda</taxon>
        <taxon>Hexapoda</taxon>
        <taxon>Insecta</taxon>
        <taxon>Pterygota</taxon>
        <taxon>Neoptera</taxon>
        <taxon>Endopterygota</taxon>
        <taxon>Diptera</taxon>
        <taxon>Nematocera</taxon>
        <taxon>Culicoidea</taxon>
        <taxon>Culicidae</taxon>
        <taxon>Anophelinae</taxon>
        <taxon>Anopheles</taxon>
    </lineage>
</organism>
<evidence type="ECO:0000256" key="1">
    <source>
        <dbReference type="SAM" id="MobiDB-lite"/>
    </source>
</evidence>
<evidence type="ECO:0000313" key="3">
    <source>
        <dbReference type="Proteomes" id="UP000075880"/>
    </source>
</evidence>
<dbReference type="Proteomes" id="UP000075880">
    <property type="component" value="Unassembled WGS sequence"/>
</dbReference>
<feature type="compositionally biased region" description="Polar residues" evidence="1">
    <location>
        <begin position="72"/>
        <end position="82"/>
    </location>
</feature>
<proteinExistence type="predicted"/>
<feature type="compositionally biased region" description="Basic and acidic residues" evidence="1">
    <location>
        <begin position="30"/>
        <end position="40"/>
    </location>
</feature>
<reference evidence="2" key="1">
    <citation type="submission" date="2024-04" db="UniProtKB">
        <authorList>
            <consortium name="EnsemblMetazoa"/>
        </authorList>
    </citation>
    <scope>IDENTIFICATION</scope>
    <source>
        <strain evidence="2">EBRO</strain>
    </source>
</reference>
<keyword evidence="3" id="KW-1185">Reference proteome</keyword>
<protein>
    <submittedName>
        <fullName evidence="2">Uncharacterized protein</fullName>
    </submittedName>
</protein>
<accession>A0AAG5D8W1</accession>
<feature type="region of interest" description="Disordered" evidence="1">
    <location>
        <begin position="17"/>
        <end position="82"/>
    </location>
</feature>
<name>A0AAG5D8W1_ANOAO</name>
<evidence type="ECO:0000313" key="2">
    <source>
        <dbReference type="EnsemblMetazoa" id="ENSAATROPP007581"/>
    </source>
</evidence>
<dbReference type="AlphaFoldDB" id="A0AAG5D8W1"/>
<dbReference type="EnsemblMetazoa" id="ENSAATROPT008423">
    <property type="protein sequence ID" value="ENSAATROPP007581"/>
    <property type="gene ID" value="ENSAATROPG006866"/>
</dbReference>